<dbReference type="EMBL" id="JBFOLK010000006">
    <property type="protein sequence ID" value="KAL2506420.1"/>
    <property type="molecule type" value="Genomic_DNA"/>
</dbReference>
<organism evidence="2 3">
    <name type="scientific">Abeliophyllum distichum</name>
    <dbReference type="NCBI Taxonomy" id="126358"/>
    <lineage>
        <taxon>Eukaryota</taxon>
        <taxon>Viridiplantae</taxon>
        <taxon>Streptophyta</taxon>
        <taxon>Embryophyta</taxon>
        <taxon>Tracheophyta</taxon>
        <taxon>Spermatophyta</taxon>
        <taxon>Magnoliopsida</taxon>
        <taxon>eudicotyledons</taxon>
        <taxon>Gunneridae</taxon>
        <taxon>Pentapetalae</taxon>
        <taxon>asterids</taxon>
        <taxon>lamiids</taxon>
        <taxon>Lamiales</taxon>
        <taxon>Oleaceae</taxon>
        <taxon>Forsythieae</taxon>
        <taxon>Abeliophyllum</taxon>
    </lineage>
</organism>
<evidence type="ECO:0000313" key="3">
    <source>
        <dbReference type="Proteomes" id="UP001604336"/>
    </source>
</evidence>
<feature type="coiled-coil region" evidence="1">
    <location>
        <begin position="230"/>
        <end position="264"/>
    </location>
</feature>
<evidence type="ECO:0000256" key="1">
    <source>
        <dbReference type="SAM" id="Coils"/>
    </source>
</evidence>
<sequence>MFKKFVRNVLITVQCSLLERFAFAFVRGSGNCFRVDPFRDFGSSSPFSSTSTETAVVPEENGSTVFGLVRECEDYRRNLYGWLTHKALLVDAVGTLVCSFPAHGPEHPLFPKSPKPQPFVALAPLVNMSLSRYLLRKPPSKHLLLRHKSTVTTTSPSSAEHVNKHSDNHEFLHPSSFINSWNPPRDPKQAEAQLSFLRRDYSRKVKEIRKAYIKEMELQRLEKLRKDEAKKEAMRIANEERKAAKDAKKKAEAIERQAAEEEFRRTLMKERAEKLEYWRMREMKVVEKKKEKKELLHRQSSIWVDESELEKKTLEAIVDTTTL</sequence>
<dbReference type="PANTHER" id="PTHR36402">
    <property type="entry name" value="EXPRESSED PROTEIN"/>
    <property type="match status" value="1"/>
</dbReference>
<reference evidence="3" key="1">
    <citation type="submission" date="2024-07" db="EMBL/GenBank/DDBJ databases">
        <title>Two chromosome-level genome assemblies of Korean endemic species Abeliophyllum distichum and Forsythia ovata (Oleaceae).</title>
        <authorList>
            <person name="Jang H."/>
        </authorList>
    </citation>
    <scope>NUCLEOTIDE SEQUENCE [LARGE SCALE GENOMIC DNA]</scope>
</reference>
<gene>
    <name evidence="2" type="ORF">Adt_22041</name>
</gene>
<comment type="caution">
    <text evidence="2">The sequence shown here is derived from an EMBL/GenBank/DDBJ whole genome shotgun (WGS) entry which is preliminary data.</text>
</comment>
<keyword evidence="3" id="KW-1185">Reference proteome</keyword>
<protein>
    <submittedName>
        <fullName evidence="2">Uncharacterized protein</fullName>
    </submittedName>
</protein>
<name>A0ABD1T1A5_9LAMI</name>
<evidence type="ECO:0000313" key="2">
    <source>
        <dbReference type="EMBL" id="KAL2506420.1"/>
    </source>
</evidence>
<dbReference type="PANTHER" id="PTHR36402:SF1">
    <property type="entry name" value="EXPRESSED PROTEIN"/>
    <property type="match status" value="1"/>
</dbReference>
<keyword evidence="1" id="KW-0175">Coiled coil</keyword>
<dbReference type="Proteomes" id="UP001604336">
    <property type="component" value="Unassembled WGS sequence"/>
</dbReference>
<accession>A0ABD1T1A5</accession>
<dbReference type="AlphaFoldDB" id="A0ABD1T1A5"/>
<proteinExistence type="predicted"/>